<protein>
    <submittedName>
        <fullName evidence="8">Cytochrome c biogenesis protein CcdA</fullName>
    </submittedName>
</protein>
<keyword evidence="9" id="KW-1185">Reference proteome</keyword>
<dbReference type="RefSeq" id="WP_147666461.1">
    <property type="nucleotide sequence ID" value="NZ_VDUW01000003.1"/>
</dbReference>
<comment type="caution">
    <text evidence="8">The sequence shown here is derived from an EMBL/GenBank/DDBJ whole genome shotgun (WGS) entry which is preliminary data.</text>
</comment>
<dbReference type="OrthoDB" id="9803065at2"/>
<feature type="transmembrane region" description="Helical" evidence="6">
    <location>
        <begin position="56"/>
        <end position="84"/>
    </location>
</feature>
<keyword evidence="5 6" id="KW-0472">Membrane</keyword>
<gene>
    <name evidence="8" type="ORF">FHP05_06635</name>
</gene>
<dbReference type="InterPro" id="IPR003834">
    <property type="entry name" value="Cyt_c_assmbl_TM_dom"/>
</dbReference>
<dbReference type="EMBL" id="VDUW01000003">
    <property type="protein sequence ID" value="TXL65791.1"/>
    <property type="molecule type" value="Genomic_DNA"/>
</dbReference>
<organism evidence="8 9">
    <name type="scientific">Cerasibacillus terrae</name>
    <dbReference type="NCBI Taxonomy" id="2498845"/>
    <lineage>
        <taxon>Bacteria</taxon>
        <taxon>Bacillati</taxon>
        <taxon>Bacillota</taxon>
        <taxon>Bacilli</taxon>
        <taxon>Bacillales</taxon>
        <taxon>Bacillaceae</taxon>
        <taxon>Cerasibacillus</taxon>
    </lineage>
</organism>
<proteinExistence type="inferred from homology"/>
<evidence type="ECO:0000256" key="6">
    <source>
        <dbReference type="SAM" id="Phobius"/>
    </source>
</evidence>
<evidence type="ECO:0000256" key="2">
    <source>
        <dbReference type="ARBA" id="ARBA00006143"/>
    </source>
</evidence>
<feature type="transmembrane region" description="Helical" evidence="6">
    <location>
        <begin position="213"/>
        <end position="235"/>
    </location>
</feature>
<dbReference type="GO" id="GO:0016020">
    <property type="term" value="C:membrane"/>
    <property type="evidence" value="ECO:0007669"/>
    <property type="project" value="UniProtKB-SubCell"/>
</dbReference>
<comment type="similarity">
    <text evidence="2">Belongs to the DsbD family.</text>
</comment>
<reference evidence="8 9" key="1">
    <citation type="submission" date="2019-06" db="EMBL/GenBank/DDBJ databases">
        <title>Cerasibacillus sp. nov., isolated from maize field.</title>
        <authorList>
            <person name="Lin S.-Y."/>
            <person name="Tsai C.-F."/>
            <person name="Young C.-C."/>
        </authorList>
    </citation>
    <scope>NUCLEOTIDE SEQUENCE [LARGE SCALE GENOMIC DNA]</scope>
    <source>
        <strain evidence="8 9">CC-CFT480</strain>
    </source>
</reference>
<evidence type="ECO:0000313" key="9">
    <source>
        <dbReference type="Proteomes" id="UP000321574"/>
    </source>
</evidence>
<accession>A0A5C8NXN4</accession>
<name>A0A5C8NXN4_9BACI</name>
<dbReference type="Proteomes" id="UP000321574">
    <property type="component" value="Unassembled WGS sequence"/>
</dbReference>
<feature type="domain" description="Cytochrome C biogenesis protein transmembrane" evidence="7">
    <location>
        <begin position="8"/>
        <end position="197"/>
    </location>
</feature>
<feature type="transmembrane region" description="Helical" evidence="6">
    <location>
        <begin position="12"/>
        <end position="35"/>
    </location>
</feature>
<dbReference type="InterPro" id="IPR051790">
    <property type="entry name" value="Cytochrome_c-biogenesis_DsbD"/>
</dbReference>
<keyword evidence="3 6" id="KW-0812">Transmembrane</keyword>
<evidence type="ECO:0000256" key="5">
    <source>
        <dbReference type="ARBA" id="ARBA00023136"/>
    </source>
</evidence>
<evidence type="ECO:0000259" key="7">
    <source>
        <dbReference type="Pfam" id="PF02683"/>
    </source>
</evidence>
<sequence length="247" mass="26851">MTAATDLTIWLAFGAGALSFLSPCTLPLFPAYLSYITGMSVKELEGKKEIKIRSKLMLHSIFFLLGVSTVFIGLGVGISFLGSWIQGVLMGDSGKLIQRLAGIFIVVMGLFVAGWINIKPFMKEKRMQFTKKPVGYLGTVFVGMGFAAGWTPCIGPIFASILVVAAANPTQGTVYTLAYVLGFAVPFLVLAFFIGSTKWIVRHSEKIMKFGGGLMVVMGILLFTGQMTQISTFLLKFVEDTWLMNLG</sequence>
<dbReference type="Pfam" id="PF02683">
    <property type="entry name" value="DsbD_TM"/>
    <property type="match status" value="1"/>
</dbReference>
<evidence type="ECO:0000256" key="4">
    <source>
        <dbReference type="ARBA" id="ARBA00022989"/>
    </source>
</evidence>
<dbReference type="GO" id="GO:0017004">
    <property type="term" value="P:cytochrome complex assembly"/>
    <property type="evidence" value="ECO:0007669"/>
    <property type="project" value="InterPro"/>
</dbReference>
<feature type="transmembrane region" description="Helical" evidence="6">
    <location>
        <begin position="96"/>
        <end position="116"/>
    </location>
</feature>
<dbReference type="PANTHER" id="PTHR31272">
    <property type="entry name" value="CYTOCHROME C-TYPE BIOGENESIS PROTEIN HI_1454-RELATED"/>
    <property type="match status" value="1"/>
</dbReference>
<feature type="transmembrane region" description="Helical" evidence="6">
    <location>
        <begin position="136"/>
        <end position="165"/>
    </location>
</feature>
<evidence type="ECO:0000256" key="1">
    <source>
        <dbReference type="ARBA" id="ARBA00004141"/>
    </source>
</evidence>
<dbReference type="AlphaFoldDB" id="A0A5C8NXN4"/>
<dbReference type="PANTHER" id="PTHR31272:SF4">
    <property type="entry name" value="CYTOCHROME C-TYPE BIOGENESIS PROTEIN HI_1454-RELATED"/>
    <property type="match status" value="1"/>
</dbReference>
<keyword evidence="4 6" id="KW-1133">Transmembrane helix</keyword>
<evidence type="ECO:0000256" key="3">
    <source>
        <dbReference type="ARBA" id="ARBA00022692"/>
    </source>
</evidence>
<comment type="subcellular location">
    <subcellularLocation>
        <location evidence="1">Membrane</location>
        <topology evidence="1">Multi-pass membrane protein</topology>
    </subcellularLocation>
</comment>
<feature type="transmembrane region" description="Helical" evidence="6">
    <location>
        <begin position="177"/>
        <end position="201"/>
    </location>
</feature>
<evidence type="ECO:0000313" key="8">
    <source>
        <dbReference type="EMBL" id="TXL65791.1"/>
    </source>
</evidence>